<evidence type="ECO:0000259" key="12">
    <source>
        <dbReference type="SMART" id="SM01027"/>
    </source>
</evidence>
<evidence type="ECO:0000256" key="7">
    <source>
        <dbReference type="ARBA" id="ARBA00023242"/>
    </source>
</evidence>
<dbReference type="CDD" id="cd16292">
    <property type="entry name" value="CPSF3-like_MBL-fold"/>
    <property type="match status" value="1"/>
</dbReference>
<evidence type="ECO:0000256" key="6">
    <source>
        <dbReference type="ARBA" id="ARBA00022801"/>
    </source>
</evidence>
<dbReference type="SMART" id="SM01098">
    <property type="entry name" value="CPSF73-100_C"/>
    <property type="match status" value="1"/>
</dbReference>
<dbReference type="InterPro" id="IPR036866">
    <property type="entry name" value="RibonucZ/Hydroxyglut_hydro"/>
</dbReference>
<gene>
    <name evidence="14" type="ORF">RCL2_000015500</name>
</gene>
<dbReference type="EMBL" id="BLAL01000004">
    <property type="protein sequence ID" value="GES72595.1"/>
    <property type="molecule type" value="Genomic_DNA"/>
</dbReference>
<evidence type="ECO:0000259" key="11">
    <source>
        <dbReference type="SMART" id="SM00849"/>
    </source>
</evidence>
<keyword evidence="7" id="KW-0539">Nucleus</keyword>
<dbReference type="Pfam" id="PF10996">
    <property type="entry name" value="Beta-Casp"/>
    <property type="match status" value="1"/>
</dbReference>
<dbReference type="FunFam" id="3.60.15.10:FF:000001">
    <property type="entry name" value="Cleavage and polyadenylation specificity factor"/>
    <property type="match status" value="1"/>
</dbReference>
<feature type="domain" description="Metallo-beta-lactamase" evidence="11">
    <location>
        <begin position="31"/>
        <end position="242"/>
    </location>
</feature>
<dbReference type="Pfam" id="PF00753">
    <property type="entry name" value="Lactamase_B"/>
    <property type="match status" value="1"/>
</dbReference>
<dbReference type="Gene3D" id="3.40.50.10890">
    <property type="match status" value="1"/>
</dbReference>
<evidence type="ECO:0000256" key="1">
    <source>
        <dbReference type="ARBA" id="ARBA00004123"/>
    </source>
</evidence>
<evidence type="ECO:0000256" key="8">
    <source>
        <dbReference type="ARBA" id="ARBA00032592"/>
    </source>
</evidence>
<evidence type="ECO:0000256" key="10">
    <source>
        <dbReference type="ARBA" id="ARBA00075008"/>
    </source>
</evidence>
<comment type="caution">
    <text evidence="14">The sequence shown here is derived from an EMBL/GenBank/DDBJ whole genome shotgun (WGS) entry which is preliminary data.</text>
</comment>
<dbReference type="PANTHER" id="PTHR11203">
    <property type="entry name" value="CLEAVAGE AND POLYADENYLATION SPECIFICITY FACTOR FAMILY MEMBER"/>
    <property type="match status" value="1"/>
</dbReference>
<dbReference type="AlphaFoldDB" id="A0A8H3KR86"/>
<feature type="domain" description="Beta-Casp" evidence="12">
    <location>
        <begin position="254"/>
        <end position="375"/>
    </location>
</feature>
<sequence>MTTQRTNFEIPINDENDVLQITALGAGNEVGRSCIVIQYKGKTIMLDAGIHPAYNGLAGLPFYDEIDPATVDALLISHFHLDHAASLPYFLEKTTFQGRVFMTHPTKAIYKWLLSDYVRVSNVALLDDMLYDEQDLLLSYDKIEAVDYHQEVEFEGIKFTSYNAGHVLGAAMFLIEIAGVKILYTGDYSREEDRHLMAAELPSVRIDVLITESTYGVQSHEPRLEKEARFTGLVHDIVQRGGRCLMPVFALGRAQEILLILDEYWKAHPELESVPIYYASSLAKKCIAVYQTYINMMNEKIRKQFAINNPFIFNHISNLKNMDDFDDVGPCVMMATPGMLQSGLSRELFERWCPDKRNGLVIPGYCVEGTLARHVMTEPPEITSMSGATIPLRMSVNYVSFSAHVDFIQNSQFIDEIKAPHVVLVHGETNSMARLKSALQSKFAERDDKIKIYSPKNCEPVKLYFRGEKLAKAIGRLAAKYPIENQIVSGIIVSKDFQFNIMDANDLKDFCGISTSTIMQKPTIAYHSSFSLLKYHLEQMFGTLKETFDNEHVPTLTILNSIEVKHISKSQLRLEWSSTSMNDKIADSVIAVILNIENSPSSVKVPNQSHHTHMHEGNYAIVTDNNKIDLDEKKPEEPIGSSVSQSLTIHDAVVMYLKNQFGEAFSKENSENEIVIKVDNSYAEININTMEIRTEDNLLRNRITRMMPRIAKILLPLETCPK</sequence>
<dbReference type="GO" id="GO:0005847">
    <property type="term" value="C:mRNA cleavage and polyadenylation specificity factor complex"/>
    <property type="evidence" value="ECO:0007669"/>
    <property type="project" value="TreeGrafter"/>
</dbReference>
<dbReference type="OrthoDB" id="10249535at2759"/>
<proteinExistence type="inferred from homology"/>
<name>A0A8H3KR86_9GLOM</name>
<dbReference type="Pfam" id="PF07521">
    <property type="entry name" value="RMMBL"/>
    <property type="match status" value="1"/>
</dbReference>
<organism evidence="14 15">
    <name type="scientific">Rhizophagus clarus</name>
    <dbReference type="NCBI Taxonomy" id="94130"/>
    <lineage>
        <taxon>Eukaryota</taxon>
        <taxon>Fungi</taxon>
        <taxon>Fungi incertae sedis</taxon>
        <taxon>Mucoromycota</taxon>
        <taxon>Glomeromycotina</taxon>
        <taxon>Glomeromycetes</taxon>
        <taxon>Glomerales</taxon>
        <taxon>Glomeraceae</taxon>
        <taxon>Rhizophagus</taxon>
    </lineage>
</organism>
<keyword evidence="6" id="KW-0378">Hydrolase</keyword>
<evidence type="ECO:0000259" key="13">
    <source>
        <dbReference type="SMART" id="SM01098"/>
    </source>
</evidence>
<dbReference type="InterPro" id="IPR022712">
    <property type="entry name" value="Beta_Casp"/>
</dbReference>
<comment type="similarity">
    <text evidence="2">Belongs to the metallo-beta-lactamase superfamily. RNA-metabolizing metallo-beta-lactamase-like family. CPSF2/YSH1 subfamily.</text>
</comment>
<dbReference type="InterPro" id="IPR021718">
    <property type="entry name" value="CPSF73-100_C"/>
</dbReference>
<dbReference type="FunFam" id="3.40.50.10890:FF:000001">
    <property type="entry name" value="Cleavage and polyadenylation specificity factor subunit 3"/>
    <property type="match status" value="1"/>
</dbReference>
<evidence type="ECO:0000256" key="3">
    <source>
        <dbReference type="ARBA" id="ARBA00018311"/>
    </source>
</evidence>
<dbReference type="InterPro" id="IPR050698">
    <property type="entry name" value="MBL"/>
</dbReference>
<dbReference type="GO" id="GO:0004521">
    <property type="term" value="F:RNA endonuclease activity"/>
    <property type="evidence" value="ECO:0007669"/>
    <property type="project" value="TreeGrafter"/>
</dbReference>
<dbReference type="InterPro" id="IPR011108">
    <property type="entry name" value="RMMBL"/>
</dbReference>
<keyword evidence="5" id="KW-0540">Nuclease</keyword>
<evidence type="ECO:0000313" key="14">
    <source>
        <dbReference type="EMBL" id="GES72595.1"/>
    </source>
</evidence>
<evidence type="ECO:0000256" key="5">
    <source>
        <dbReference type="ARBA" id="ARBA00022722"/>
    </source>
</evidence>
<dbReference type="SMART" id="SM01027">
    <property type="entry name" value="Beta-Casp"/>
    <property type="match status" value="1"/>
</dbReference>
<dbReference type="GO" id="GO:0003723">
    <property type="term" value="F:RNA binding"/>
    <property type="evidence" value="ECO:0007669"/>
    <property type="project" value="TreeGrafter"/>
</dbReference>
<feature type="domain" description="Pre-mRNA 3'-end-processing endonuclease polyadenylation factor C-term" evidence="13">
    <location>
        <begin position="484"/>
        <end position="717"/>
    </location>
</feature>
<dbReference type="GO" id="GO:0006398">
    <property type="term" value="P:mRNA 3'-end processing by stem-loop binding and cleavage"/>
    <property type="evidence" value="ECO:0007669"/>
    <property type="project" value="TreeGrafter"/>
</dbReference>
<dbReference type="Pfam" id="PF11718">
    <property type="entry name" value="CPSF73-100_C"/>
    <property type="match status" value="1"/>
</dbReference>
<comment type="subcellular location">
    <subcellularLocation>
        <location evidence="1">Nucleus</location>
    </subcellularLocation>
</comment>
<dbReference type="SMART" id="SM00849">
    <property type="entry name" value="Lactamase_B"/>
    <property type="match status" value="1"/>
</dbReference>
<dbReference type="GO" id="GO:0004534">
    <property type="term" value="F:5'-3' RNA exonuclease activity"/>
    <property type="evidence" value="ECO:0007669"/>
    <property type="project" value="TreeGrafter"/>
</dbReference>
<dbReference type="InterPro" id="IPR001279">
    <property type="entry name" value="Metallo-B-lactamas"/>
</dbReference>
<dbReference type="Gene3D" id="3.60.15.10">
    <property type="entry name" value="Ribonuclease Z/Hydroxyacylglutathione hydrolase-like"/>
    <property type="match status" value="1"/>
</dbReference>
<accession>A0A8H3KR86</accession>
<dbReference type="Proteomes" id="UP000615446">
    <property type="component" value="Unassembled WGS sequence"/>
</dbReference>
<evidence type="ECO:0000256" key="4">
    <source>
        <dbReference type="ARBA" id="ARBA00022664"/>
    </source>
</evidence>
<protein>
    <recommendedName>
        <fullName evidence="3">Endoribonuclease YSH1</fullName>
    </recommendedName>
    <alternativeName>
        <fullName evidence="9">Endoribonuclease ysh1</fullName>
    </alternativeName>
    <alternativeName>
        <fullName evidence="8 10">mRNA 3'-end-processing protein YSH1</fullName>
    </alternativeName>
</protein>
<evidence type="ECO:0000256" key="2">
    <source>
        <dbReference type="ARBA" id="ARBA00010624"/>
    </source>
</evidence>
<dbReference type="PANTHER" id="PTHR11203:SF11">
    <property type="entry name" value="CLEAVAGE AND POLYADENYLATION SPECIFICITY FACTOR SUBUNIT 3"/>
    <property type="match status" value="1"/>
</dbReference>
<keyword evidence="4" id="KW-0507">mRNA processing</keyword>
<dbReference type="SUPFAM" id="SSF56281">
    <property type="entry name" value="Metallo-hydrolase/oxidoreductase"/>
    <property type="match status" value="1"/>
</dbReference>
<evidence type="ECO:0000313" key="15">
    <source>
        <dbReference type="Proteomes" id="UP000615446"/>
    </source>
</evidence>
<evidence type="ECO:0000256" key="9">
    <source>
        <dbReference type="ARBA" id="ARBA00069466"/>
    </source>
</evidence>
<reference evidence="14" key="1">
    <citation type="submission" date="2019-10" db="EMBL/GenBank/DDBJ databases">
        <title>Conservation and host-specific expression of non-tandemly repeated heterogenous ribosome RNA gene in arbuscular mycorrhizal fungi.</title>
        <authorList>
            <person name="Maeda T."/>
            <person name="Kobayashi Y."/>
            <person name="Nakagawa T."/>
            <person name="Ezawa T."/>
            <person name="Yamaguchi K."/>
            <person name="Bino T."/>
            <person name="Nishimoto Y."/>
            <person name="Shigenobu S."/>
            <person name="Kawaguchi M."/>
        </authorList>
    </citation>
    <scope>NUCLEOTIDE SEQUENCE</scope>
    <source>
        <strain evidence="14">HR1</strain>
    </source>
</reference>